<evidence type="ECO:0000313" key="2">
    <source>
        <dbReference type="WBParaSite" id="SVE_1654900.1"/>
    </source>
</evidence>
<reference evidence="2" key="2">
    <citation type="submission" date="2015-08" db="UniProtKB">
        <authorList>
            <consortium name="WormBaseParasite"/>
        </authorList>
    </citation>
    <scope>IDENTIFICATION</scope>
</reference>
<dbReference type="WBParaSite" id="SVE_1654900.1">
    <property type="protein sequence ID" value="SVE_1654900.1"/>
    <property type="gene ID" value="SVE_1654900"/>
</dbReference>
<protein>
    <submittedName>
        <fullName evidence="2">THAP-type domain-containing protein</fullName>
    </submittedName>
</protein>
<evidence type="ECO:0000313" key="1">
    <source>
        <dbReference type="Proteomes" id="UP000035680"/>
    </source>
</evidence>
<dbReference type="STRING" id="75913.A0A0K0FW31"/>
<sequence>MLSPIENAFSKIKNCVRSRLRNNENEVLSDTIMSEINNITSTDCNGYFRYITKNITNCAAKVPYYQK</sequence>
<proteinExistence type="predicted"/>
<dbReference type="AlphaFoldDB" id="A0A0K0FW31"/>
<dbReference type="InterPro" id="IPR036397">
    <property type="entry name" value="RNaseH_sf"/>
</dbReference>
<dbReference type="GO" id="GO:0003676">
    <property type="term" value="F:nucleic acid binding"/>
    <property type="evidence" value="ECO:0007669"/>
    <property type="project" value="InterPro"/>
</dbReference>
<organism evidence="1 2">
    <name type="scientific">Strongyloides venezuelensis</name>
    <name type="common">Threadworm</name>
    <dbReference type="NCBI Taxonomy" id="75913"/>
    <lineage>
        <taxon>Eukaryota</taxon>
        <taxon>Metazoa</taxon>
        <taxon>Ecdysozoa</taxon>
        <taxon>Nematoda</taxon>
        <taxon>Chromadorea</taxon>
        <taxon>Rhabditida</taxon>
        <taxon>Tylenchina</taxon>
        <taxon>Panagrolaimomorpha</taxon>
        <taxon>Strongyloidoidea</taxon>
        <taxon>Strongyloididae</taxon>
        <taxon>Strongyloides</taxon>
    </lineage>
</organism>
<reference evidence="1" key="1">
    <citation type="submission" date="2014-07" db="EMBL/GenBank/DDBJ databases">
        <authorList>
            <person name="Martin A.A"/>
            <person name="De Silva N."/>
        </authorList>
    </citation>
    <scope>NUCLEOTIDE SEQUENCE</scope>
</reference>
<dbReference type="Gene3D" id="3.30.420.10">
    <property type="entry name" value="Ribonuclease H-like superfamily/Ribonuclease H"/>
    <property type="match status" value="1"/>
</dbReference>
<accession>A0A0K0FW31</accession>
<name>A0A0K0FW31_STRVS</name>
<keyword evidence="1" id="KW-1185">Reference proteome</keyword>
<dbReference type="Proteomes" id="UP000035680">
    <property type="component" value="Unassembled WGS sequence"/>
</dbReference>